<proteinExistence type="predicted"/>
<dbReference type="PANTHER" id="PTHR13847:SF281">
    <property type="entry name" value="FAD DEPENDENT OXIDOREDUCTASE DOMAIN-CONTAINING PROTEIN"/>
    <property type="match status" value="1"/>
</dbReference>
<dbReference type="RefSeq" id="WP_102795551.1">
    <property type="nucleotide sequence ID" value="NZ_BAAAEI010000010.1"/>
</dbReference>
<sequence length="427" mass="46808">MEDNKQLYYLQSANTQVPCQTLNGQHNVDVCIVGGGLTGISTALHCARRGLSCMLLEAEHLGYGASGRNGGQVSPGQRLDQSELEAKVGSDAAGKLWQLALDSVDLVRNLIDQHKIDCDFVPGILHTAFKPSHARHMRDNVRKLNEEYGYHDKRFVDKDELATMLASPRYHGAELDMRAGHLHPLNFTLALAQLAQQAGAILCEKSRVIGIRSTKQGLNIQTSAGQVQADKLVLGCNGYLGKLFPKVAGKIMPINNFIVTTKPLGEQQARALIRDNVAVADSKFVINYYRTTADHRLLFGGGENYSSRFPADIRGFVRPYLEEIFPQLAGVELEHGWGGTLAITLNRMPHFQCLDNRIYIAQGYSGHGLALATLAGKLIDQAIAGQPQDFNALASYPTPTFPGGTWLRYPGLVAGMLYYAMRDKFGN</sequence>
<evidence type="ECO:0000313" key="3">
    <source>
        <dbReference type="EMBL" id="GAA0355546.1"/>
    </source>
</evidence>
<feature type="domain" description="FAD dependent oxidoreductase" evidence="2">
    <location>
        <begin position="29"/>
        <end position="379"/>
    </location>
</feature>
<organism evidence="3 4">
    <name type="scientific">Bowmanella denitrificans</name>
    <dbReference type="NCBI Taxonomy" id="366582"/>
    <lineage>
        <taxon>Bacteria</taxon>
        <taxon>Pseudomonadati</taxon>
        <taxon>Pseudomonadota</taxon>
        <taxon>Gammaproteobacteria</taxon>
        <taxon>Alteromonadales</taxon>
        <taxon>Alteromonadaceae</taxon>
        <taxon>Bowmanella</taxon>
    </lineage>
</organism>
<dbReference type="Gene3D" id="3.30.9.10">
    <property type="entry name" value="D-Amino Acid Oxidase, subunit A, domain 2"/>
    <property type="match status" value="1"/>
</dbReference>
<dbReference type="Pfam" id="PF01266">
    <property type="entry name" value="DAO"/>
    <property type="match status" value="1"/>
</dbReference>
<gene>
    <name evidence="3" type="ORF">GCM10009092_19760</name>
</gene>
<dbReference type="Gene3D" id="3.50.50.60">
    <property type="entry name" value="FAD/NAD(P)-binding domain"/>
    <property type="match status" value="1"/>
</dbReference>
<keyword evidence="1" id="KW-0560">Oxidoreductase</keyword>
<dbReference type="Proteomes" id="UP001501757">
    <property type="component" value="Unassembled WGS sequence"/>
</dbReference>
<protein>
    <submittedName>
        <fullName evidence="3">FAD-binding oxidoreductase</fullName>
    </submittedName>
</protein>
<dbReference type="PANTHER" id="PTHR13847">
    <property type="entry name" value="SARCOSINE DEHYDROGENASE-RELATED"/>
    <property type="match status" value="1"/>
</dbReference>
<keyword evidence="4" id="KW-1185">Reference proteome</keyword>
<dbReference type="InterPro" id="IPR006076">
    <property type="entry name" value="FAD-dep_OxRdtase"/>
</dbReference>
<evidence type="ECO:0000256" key="1">
    <source>
        <dbReference type="ARBA" id="ARBA00023002"/>
    </source>
</evidence>
<evidence type="ECO:0000259" key="2">
    <source>
        <dbReference type="Pfam" id="PF01266"/>
    </source>
</evidence>
<dbReference type="SUPFAM" id="SSF51905">
    <property type="entry name" value="FAD/NAD(P)-binding domain"/>
    <property type="match status" value="1"/>
</dbReference>
<reference evidence="3 4" key="1">
    <citation type="journal article" date="2019" name="Int. J. Syst. Evol. Microbiol.">
        <title>The Global Catalogue of Microorganisms (GCM) 10K type strain sequencing project: providing services to taxonomists for standard genome sequencing and annotation.</title>
        <authorList>
            <consortium name="The Broad Institute Genomics Platform"/>
            <consortium name="The Broad Institute Genome Sequencing Center for Infectious Disease"/>
            <person name="Wu L."/>
            <person name="Ma J."/>
        </authorList>
    </citation>
    <scope>NUCLEOTIDE SEQUENCE [LARGE SCALE GENOMIC DNA]</scope>
    <source>
        <strain evidence="3 4">JCM 13378</strain>
    </source>
</reference>
<dbReference type="InterPro" id="IPR036188">
    <property type="entry name" value="FAD/NAD-bd_sf"/>
</dbReference>
<comment type="caution">
    <text evidence="3">The sequence shown here is derived from an EMBL/GenBank/DDBJ whole genome shotgun (WGS) entry which is preliminary data.</text>
</comment>
<name>A0ABN0X5D8_9ALTE</name>
<accession>A0ABN0X5D8</accession>
<dbReference type="EMBL" id="BAAAEI010000010">
    <property type="protein sequence ID" value="GAA0355546.1"/>
    <property type="molecule type" value="Genomic_DNA"/>
</dbReference>
<evidence type="ECO:0000313" key="4">
    <source>
        <dbReference type="Proteomes" id="UP001501757"/>
    </source>
</evidence>